<evidence type="ECO:0000256" key="9">
    <source>
        <dbReference type="ARBA" id="ARBA00023136"/>
    </source>
</evidence>
<dbReference type="SUPFAM" id="SSF90123">
    <property type="entry name" value="ABC transporter transmembrane region"/>
    <property type="match status" value="2"/>
</dbReference>
<keyword evidence="8 12" id="KW-1133">Transmembrane helix</keyword>
<evidence type="ECO:0000256" key="12">
    <source>
        <dbReference type="SAM" id="Phobius"/>
    </source>
</evidence>
<name>A0A067H1W2_CITSI</name>
<dbReference type="GO" id="GO:0016887">
    <property type="term" value="F:ATP hydrolysis activity"/>
    <property type="evidence" value="ECO:0007669"/>
    <property type="project" value="InterPro"/>
</dbReference>
<dbReference type="InterPro" id="IPR036640">
    <property type="entry name" value="ABC1_TM_sf"/>
</dbReference>
<evidence type="ECO:0000256" key="7">
    <source>
        <dbReference type="ARBA" id="ARBA00022840"/>
    </source>
</evidence>
<dbReference type="InterPro" id="IPR027417">
    <property type="entry name" value="P-loop_NTPase"/>
</dbReference>
<evidence type="ECO:0000313" key="15">
    <source>
        <dbReference type="EMBL" id="KDO84910.1"/>
    </source>
</evidence>
<feature type="domain" description="ABC transmembrane type-1" evidence="14">
    <location>
        <begin position="684"/>
        <end position="775"/>
    </location>
</feature>
<evidence type="ECO:0000256" key="1">
    <source>
        <dbReference type="ARBA" id="ARBA00004651"/>
    </source>
</evidence>
<feature type="transmembrane region" description="Helical" evidence="12">
    <location>
        <begin position="682"/>
        <end position="707"/>
    </location>
</feature>
<feature type="domain" description="ABC transporter" evidence="13">
    <location>
        <begin position="377"/>
        <end position="612"/>
    </location>
</feature>
<feature type="transmembrane region" description="Helical" evidence="12">
    <location>
        <begin position="280"/>
        <end position="303"/>
    </location>
</feature>
<evidence type="ECO:0000256" key="11">
    <source>
        <dbReference type="SAM" id="MobiDB-lite"/>
    </source>
</evidence>
<evidence type="ECO:0000256" key="4">
    <source>
        <dbReference type="ARBA" id="ARBA00022692"/>
    </source>
</evidence>
<dbReference type="InterPro" id="IPR017871">
    <property type="entry name" value="ABC_transporter-like_CS"/>
</dbReference>
<dbReference type="InterPro" id="IPR039421">
    <property type="entry name" value="Type_1_exporter"/>
</dbReference>
<comment type="similarity">
    <text evidence="2">Belongs to the ABC transporter superfamily. ABCB family. Multidrug resistance exporter (TC 3.A.1.201) subfamily.</text>
</comment>
<keyword evidence="3" id="KW-0813">Transport</keyword>
<dbReference type="Pfam" id="PF00005">
    <property type="entry name" value="ABC_tran"/>
    <property type="match status" value="1"/>
</dbReference>
<accession>A0A067H1W2</accession>
<evidence type="ECO:0000259" key="14">
    <source>
        <dbReference type="PROSITE" id="PS50929"/>
    </source>
</evidence>
<dbReference type="EMBL" id="KK784874">
    <property type="protein sequence ID" value="KDO84910.1"/>
    <property type="molecule type" value="Genomic_DNA"/>
</dbReference>
<organism evidence="15 16">
    <name type="scientific">Citrus sinensis</name>
    <name type="common">Sweet orange</name>
    <name type="synonym">Citrus aurantium var. sinensis</name>
    <dbReference type="NCBI Taxonomy" id="2711"/>
    <lineage>
        <taxon>Eukaryota</taxon>
        <taxon>Viridiplantae</taxon>
        <taxon>Streptophyta</taxon>
        <taxon>Embryophyta</taxon>
        <taxon>Tracheophyta</taxon>
        <taxon>Spermatophyta</taxon>
        <taxon>Magnoliopsida</taxon>
        <taxon>eudicotyledons</taxon>
        <taxon>Gunneridae</taxon>
        <taxon>Pentapetalae</taxon>
        <taxon>rosids</taxon>
        <taxon>malvids</taxon>
        <taxon>Sapindales</taxon>
        <taxon>Rutaceae</taxon>
        <taxon>Aurantioideae</taxon>
        <taxon>Citrus</taxon>
    </lineage>
</organism>
<evidence type="ECO:0008006" key="17">
    <source>
        <dbReference type="Google" id="ProtNLM"/>
    </source>
</evidence>
<evidence type="ECO:0000259" key="13">
    <source>
        <dbReference type="PROSITE" id="PS50893"/>
    </source>
</evidence>
<dbReference type="SUPFAM" id="SSF52540">
    <property type="entry name" value="P-loop containing nucleoside triphosphate hydrolases"/>
    <property type="match status" value="1"/>
</dbReference>
<keyword evidence="16" id="KW-1185">Reference proteome</keyword>
<feature type="compositionally biased region" description="Polar residues" evidence="11">
    <location>
        <begin position="24"/>
        <end position="33"/>
    </location>
</feature>
<dbReference type="Gene3D" id="3.40.50.300">
    <property type="entry name" value="P-loop containing nucleotide triphosphate hydrolases"/>
    <property type="match status" value="1"/>
</dbReference>
<feature type="transmembrane region" description="Helical" evidence="12">
    <location>
        <begin position="50"/>
        <end position="77"/>
    </location>
</feature>
<keyword evidence="6" id="KW-0547">Nucleotide-binding</keyword>
<sequence length="782" mass="84807">MEEVELATSGGGGVNDDNLIPKMKQQTNPSKKQSGSFLSLFAAADKIDCVLMFLGSLGAFIHGATLPVFFILFGRMIDSLGHLSSHPHRLTSRISEHALYLVYLGLVALVSAWIGVAFWMQTGERQTARLRLKYLQSVLKKDMSFFDTEARDSNIIFHISSDAILVQDAIGDKTGHALRYLSQFFVGFAVGFTSVWQLTLLTLAVVPLIAVAGGAYTITMSTLSEKGEAAYGEAGKVAEEIISQVRAVYAFVGEAKAIESYSHSLKEALKQGKKSGVAKGIGVGLTYGLLFCAWALLLWYAGILVRHGDTNGGKAFTTIINVIFSGFALGQAAPNLAAIAKGKAAAANIISIIKENSHSSERPGDDGITLPKLAGQIEFSEVCFAYPSRPHMVFENLNFSVDAGKTFAFVGPSGSGKSTIISMVQRLYEPTSGKILLDGHDLKSLQLKWLREQMGLVSQEPALFATSIANNILLGKEDASMDRVIEAAKAANAHSFVEGLPDGYQTQVGEGGTQLSGGQKQRIAIARAVLRNPKILLLDEATSALDAESELIVQRALEKIMSNRTTIVVAHRLSTVRDVDTIMVLKNGQVVESGTHVDLISKGGEYAALVNLQSSEHLSNPSSICYSGSSRYSSFRDFPSSRRYDVEFESSKRRELQSSDQSFAPSPSIWELLKLNAAEWPYAVLGSVGAILAGMEAPLFALGITHILTAFYSPHDSQIKRVVDQVALIFVGLAVVTIPVYLLQHYFYTLMGEHLTARVRLSMFSGSFIFSFQFYILNAFTD</sequence>
<dbReference type="GO" id="GO:0005524">
    <property type="term" value="F:ATP binding"/>
    <property type="evidence" value="ECO:0007669"/>
    <property type="project" value="UniProtKB-KW"/>
</dbReference>
<dbReference type="PANTHER" id="PTHR43394:SF11">
    <property type="entry name" value="ATP-BINDING CASSETTE TRANSPORTER"/>
    <property type="match status" value="1"/>
</dbReference>
<feature type="transmembrane region" description="Helical" evidence="12">
    <location>
        <begin position="315"/>
        <end position="333"/>
    </location>
</feature>
<dbReference type="AlphaFoldDB" id="A0A067H1W2"/>
<dbReference type="SMART" id="SM00382">
    <property type="entry name" value="AAA"/>
    <property type="match status" value="1"/>
</dbReference>
<evidence type="ECO:0000256" key="2">
    <source>
        <dbReference type="ARBA" id="ARBA00007577"/>
    </source>
</evidence>
<dbReference type="GO" id="GO:0140359">
    <property type="term" value="F:ABC-type transporter activity"/>
    <property type="evidence" value="ECO:0007669"/>
    <property type="project" value="InterPro"/>
</dbReference>
<keyword evidence="9 12" id="KW-0472">Membrane</keyword>
<dbReference type="InterPro" id="IPR003593">
    <property type="entry name" value="AAA+_ATPase"/>
</dbReference>
<dbReference type="Gene3D" id="1.20.1560.10">
    <property type="entry name" value="ABC transporter type 1, transmembrane domain"/>
    <property type="match status" value="2"/>
</dbReference>
<dbReference type="SMR" id="A0A067H1W2"/>
<dbReference type="PANTHER" id="PTHR43394">
    <property type="entry name" value="ATP-DEPENDENT PERMEASE MDL1, MITOCHONDRIAL"/>
    <property type="match status" value="1"/>
</dbReference>
<feature type="transmembrane region" description="Helical" evidence="12">
    <location>
        <begin position="727"/>
        <end position="747"/>
    </location>
</feature>
<feature type="region of interest" description="Disordered" evidence="11">
    <location>
        <begin position="1"/>
        <end position="33"/>
    </location>
</feature>
<evidence type="ECO:0000256" key="6">
    <source>
        <dbReference type="ARBA" id="ARBA00022741"/>
    </source>
</evidence>
<dbReference type="GO" id="GO:0005886">
    <property type="term" value="C:plasma membrane"/>
    <property type="evidence" value="ECO:0007669"/>
    <property type="project" value="UniProtKB-SubCell"/>
</dbReference>
<protein>
    <recommendedName>
        <fullName evidence="17">ABC transporter domain-containing protein</fullName>
    </recommendedName>
</protein>
<keyword evidence="10" id="KW-0325">Glycoprotein</keyword>
<gene>
    <name evidence="15" type="ORF">CISIN_1g000851mg</name>
</gene>
<dbReference type="PROSITE" id="PS50929">
    <property type="entry name" value="ABC_TM1F"/>
    <property type="match status" value="2"/>
</dbReference>
<evidence type="ECO:0000256" key="5">
    <source>
        <dbReference type="ARBA" id="ARBA00022737"/>
    </source>
</evidence>
<dbReference type="InterPro" id="IPR003439">
    <property type="entry name" value="ABC_transporter-like_ATP-bd"/>
</dbReference>
<keyword evidence="4 12" id="KW-0812">Transmembrane</keyword>
<dbReference type="PROSITE" id="PS50893">
    <property type="entry name" value="ABC_TRANSPORTER_2"/>
    <property type="match status" value="1"/>
</dbReference>
<feature type="transmembrane region" description="Helical" evidence="12">
    <location>
        <begin position="98"/>
        <end position="120"/>
    </location>
</feature>
<keyword evidence="5" id="KW-0677">Repeat</keyword>
<keyword evidence="7" id="KW-0067">ATP-binding</keyword>
<reference evidence="15 16" key="1">
    <citation type="submission" date="2014-04" db="EMBL/GenBank/DDBJ databases">
        <authorList>
            <consortium name="International Citrus Genome Consortium"/>
            <person name="Gmitter F."/>
            <person name="Chen C."/>
            <person name="Farmerie W."/>
            <person name="Harkins T."/>
            <person name="Desany B."/>
            <person name="Mohiuddin M."/>
            <person name="Kodira C."/>
            <person name="Borodovsky M."/>
            <person name="Lomsadze A."/>
            <person name="Burns P."/>
            <person name="Jenkins J."/>
            <person name="Prochnik S."/>
            <person name="Shu S."/>
            <person name="Chapman J."/>
            <person name="Pitluck S."/>
            <person name="Schmutz J."/>
            <person name="Rokhsar D."/>
        </authorList>
    </citation>
    <scope>NUCLEOTIDE SEQUENCE</scope>
</reference>
<feature type="domain" description="ABC transmembrane type-1" evidence="14">
    <location>
        <begin position="53"/>
        <end position="341"/>
    </location>
</feature>
<evidence type="ECO:0000256" key="10">
    <source>
        <dbReference type="ARBA" id="ARBA00023180"/>
    </source>
</evidence>
<dbReference type="CDD" id="cd03249">
    <property type="entry name" value="ABC_MTABC3_MDL1_MDL2"/>
    <property type="match status" value="1"/>
</dbReference>
<dbReference type="FunFam" id="1.20.1560.10:FF:000029">
    <property type="entry name" value="ABC transporter B family member 1"/>
    <property type="match status" value="1"/>
</dbReference>
<evidence type="ECO:0000313" key="16">
    <source>
        <dbReference type="Proteomes" id="UP000027120"/>
    </source>
</evidence>
<dbReference type="CDD" id="cd18577">
    <property type="entry name" value="ABC_6TM_Pgp_ABCB1_D1_like"/>
    <property type="match status" value="1"/>
</dbReference>
<dbReference type="Proteomes" id="UP000027120">
    <property type="component" value="Unassembled WGS sequence"/>
</dbReference>
<evidence type="ECO:0000256" key="3">
    <source>
        <dbReference type="ARBA" id="ARBA00022448"/>
    </source>
</evidence>
<evidence type="ECO:0000256" key="8">
    <source>
        <dbReference type="ARBA" id="ARBA00022989"/>
    </source>
</evidence>
<dbReference type="Pfam" id="PF00664">
    <property type="entry name" value="ABC_membrane"/>
    <property type="match status" value="1"/>
</dbReference>
<proteinExistence type="inferred from homology"/>
<dbReference type="FunFam" id="3.40.50.300:FF:000205">
    <property type="entry name" value="ABC transporter B family member 4"/>
    <property type="match status" value="1"/>
</dbReference>
<comment type="subcellular location">
    <subcellularLocation>
        <location evidence="1">Cell membrane</location>
        <topology evidence="1">Multi-pass membrane protein</topology>
    </subcellularLocation>
</comment>
<dbReference type="PROSITE" id="PS00211">
    <property type="entry name" value="ABC_TRANSPORTER_1"/>
    <property type="match status" value="1"/>
</dbReference>
<dbReference type="InterPro" id="IPR011527">
    <property type="entry name" value="ABC1_TM_dom"/>
</dbReference>
<feature type="transmembrane region" description="Helical" evidence="12">
    <location>
        <begin position="195"/>
        <end position="218"/>
    </location>
</feature>
<feature type="transmembrane region" description="Helical" evidence="12">
    <location>
        <begin position="759"/>
        <end position="777"/>
    </location>
</feature>